<reference evidence="3 4" key="1">
    <citation type="submission" date="2024-03" db="EMBL/GenBank/DDBJ databases">
        <title>Ignisphaera cupida sp. nov., a hyperthermophilic hydrolytic archaeon from a hot spring of Kamchatka, and proposal of Ignisphaeraceae fam. nov.</title>
        <authorList>
            <person name="Podosokorskaya O.A."/>
            <person name="Elcheninov A.G."/>
            <person name="Maltseva A.I."/>
            <person name="Zayulina K.S."/>
            <person name="Novikov A."/>
            <person name="Merkel A.Y."/>
        </authorList>
    </citation>
    <scope>NUCLEOTIDE SEQUENCE [LARGE SCALE GENOMIC DNA]</scope>
    <source>
        <strain evidence="3 4">38H-sp</strain>
    </source>
</reference>
<protein>
    <submittedName>
        <fullName evidence="3">Response regulator</fullName>
    </submittedName>
</protein>
<dbReference type="InterPro" id="IPR011006">
    <property type="entry name" value="CheY-like_superfamily"/>
</dbReference>
<keyword evidence="1" id="KW-0597">Phosphoprotein</keyword>
<name>A0ABU9U8Q3_9SPIR</name>
<dbReference type="SMART" id="SM00448">
    <property type="entry name" value="REC"/>
    <property type="match status" value="1"/>
</dbReference>
<dbReference type="InterPro" id="IPR052048">
    <property type="entry name" value="ST_Response_Regulator"/>
</dbReference>
<keyword evidence="4" id="KW-1185">Reference proteome</keyword>
<proteinExistence type="predicted"/>
<dbReference type="EMBL" id="JBCHKQ010000001">
    <property type="protein sequence ID" value="MEM5947046.1"/>
    <property type="molecule type" value="Genomic_DNA"/>
</dbReference>
<dbReference type="PANTHER" id="PTHR43228">
    <property type="entry name" value="TWO-COMPONENT RESPONSE REGULATOR"/>
    <property type="match status" value="1"/>
</dbReference>
<evidence type="ECO:0000313" key="3">
    <source>
        <dbReference type="EMBL" id="MEM5947046.1"/>
    </source>
</evidence>
<dbReference type="Gene3D" id="3.40.50.2300">
    <property type="match status" value="1"/>
</dbReference>
<evidence type="ECO:0000313" key="4">
    <source>
        <dbReference type="Proteomes" id="UP001466331"/>
    </source>
</evidence>
<sequence>MKKILYAEDEFTSRSILEAYMTKAGAKCCFATDGEAALKLFGENSFDLVILDQYMPIMSGDKVAAIIRESGSDIPILAITSDEGEIEKLKKAGITECFIKPLHKEDYLYIIEKYLK</sequence>
<dbReference type="SUPFAM" id="SSF52172">
    <property type="entry name" value="CheY-like"/>
    <property type="match status" value="1"/>
</dbReference>
<dbReference type="PANTHER" id="PTHR43228:SF1">
    <property type="entry name" value="TWO-COMPONENT RESPONSE REGULATOR ARR22"/>
    <property type="match status" value="1"/>
</dbReference>
<accession>A0ABU9U8Q3</accession>
<dbReference type="PROSITE" id="PS50110">
    <property type="entry name" value="RESPONSE_REGULATORY"/>
    <property type="match status" value="1"/>
</dbReference>
<feature type="domain" description="Response regulatory" evidence="2">
    <location>
        <begin position="3"/>
        <end position="115"/>
    </location>
</feature>
<comment type="caution">
    <text evidence="3">The sequence shown here is derived from an EMBL/GenBank/DDBJ whole genome shotgun (WGS) entry which is preliminary data.</text>
</comment>
<organism evidence="3 4">
    <name type="scientific">Rarispira pelagica</name>
    <dbReference type="NCBI Taxonomy" id="3141764"/>
    <lineage>
        <taxon>Bacteria</taxon>
        <taxon>Pseudomonadati</taxon>
        <taxon>Spirochaetota</taxon>
        <taxon>Spirochaetia</taxon>
        <taxon>Winmispirales</taxon>
        <taxon>Winmispiraceae</taxon>
        <taxon>Rarispira</taxon>
    </lineage>
</organism>
<gene>
    <name evidence="3" type="ORF">WKV44_00655</name>
</gene>
<dbReference type="Pfam" id="PF00072">
    <property type="entry name" value="Response_reg"/>
    <property type="match status" value="1"/>
</dbReference>
<evidence type="ECO:0000259" key="2">
    <source>
        <dbReference type="PROSITE" id="PS50110"/>
    </source>
</evidence>
<dbReference type="RefSeq" id="WP_420068500.1">
    <property type="nucleotide sequence ID" value="NZ_JBCHKQ010000001.1"/>
</dbReference>
<dbReference type="InterPro" id="IPR001789">
    <property type="entry name" value="Sig_transdc_resp-reg_receiver"/>
</dbReference>
<evidence type="ECO:0000256" key="1">
    <source>
        <dbReference type="PROSITE-ProRule" id="PRU00169"/>
    </source>
</evidence>
<dbReference type="Proteomes" id="UP001466331">
    <property type="component" value="Unassembled WGS sequence"/>
</dbReference>
<dbReference type="CDD" id="cd17546">
    <property type="entry name" value="REC_hyHK_CKI1_RcsC-like"/>
    <property type="match status" value="1"/>
</dbReference>
<feature type="modified residue" description="4-aspartylphosphate" evidence="1">
    <location>
        <position position="52"/>
    </location>
</feature>